<dbReference type="GO" id="GO:0005507">
    <property type="term" value="F:copper ion binding"/>
    <property type="evidence" value="ECO:0007669"/>
    <property type="project" value="InterPro"/>
</dbReference>
<evidence type="ECO:0000259" key="2">
    <source>
        <dbReference type="Pfam" id="PF07731"/>
    </source>
</evidence>
<dbReference type="InterPro" id="IPR011706">
    <property type="entry name" value="Cu-oxidase_C"/>
</dbReference>
<dbReference type="AlphaFoldDB" id="A0A8T1V4I6"/>
<dbReference type="OrthoDB" id="2121828at2759"/>
<dbReference type="EMBL" id="JAGDFM010000785">
    <property type="protein sequence ID" value="KAG7376172.1"/>
    <property type="molecule type" value="Genomic_DNA"/>
</dbReference>
<evidence type="ECO:0000313" key="3">
    <source>
        <dbReference type="EMBL" id="KAG7376172.1"/>
    </source>
</evidence>
<protein>
    <submittedName>
        <fullName evidence="3">Ferroxidase fet3</fullName>
    </submittedName>
</protein>
<organism evidence="3 4">
    <name type="scientific">Phytophthora pseudosyringae</name>
    <dbReference type="NCBI Taxonomy" id="221518"/>
    <lineage>
        <taxon>Eukaryota</taxon>
        <taxon>Sar</taxon>
        <taxon>Stramenopiles</taxon>
        <taxon>Oomycota</taxon>
        <taxon>Peronosporomycetes</taxon>
        <taxon>Peronosporales</taxon>
        <taxon>Peronosporaceae</taxon>
        <taxon>Phytophthora</taxon>
    </lineage>
</organism>
<feature type="compositionally biased region" description="Low complexity" evidence="1">
    <location>
        <begin position="180"/>
        <end position="191"/>
    </location>
</feature>
<proteinExistence type="predicted"/>
<feature type="compositionally biased region" description="Polar residues" evidence="1">
    <location>
        <begin position="192"/>
        <end position="211"/>
    </location>
</feature>
<dbReference type="Pfam" id="PF07731">
    <property type="entry name" value="Cu-oxidase_2"/>
    <property type="match status" value="1"/>
</dbReference>
<reference evidence="3" key="1">
    <citation type="submission" date="2021-02" db="EMBL/GenBank/DDBJ databases">
        <authorList>
            <person name="Palmer J.M."/>
        </authorList>
    </citation>
    <scope>NUCLEOTIDE SEQUENCE</scope>
    <source>
        <strain evidence="3">SCRP734</strain>
    </source>
</reference>
<feature type="domain" description="Plastocyanin-like" evidence="2">
    <location>
        <begin position="116"/>
        <end position="156"/>
    </location>
</feature>
<dbReference type="GO" id="GO:0016491">
    <property type="term" value="F:oxidoreductase activity"/>
    <property type="evidence" value="ECO:0007669"/>
    <property type="project" value="InterPro"/>
</dbReference>
<evidence type="ECO:0000313" key="4">
    <source>
        <dbReference type="Proteomes" id="UP000694044"/>
    </source>
</evidence>
<name>A0A8T1V4I6_9STRA</name>
<dbReference type="Proteomes" id="UP000694044">
    <property type="component" value="Unassembled WGS sequence"/>
</dbReference>
<sequence>MPVNITTSSCRPRLAARAETAKEGFNDEALAIVHYTDEGGAEPTTDVCQGKTTMNEFNYVPLIPAVLPAKAADRATLELDMRRSGPNMATSPVMVAITPSSRSRRGLLSSELLEVRPYGKHVVVTMNDMNEQHPFHMHMLTSWIVGSGAASIEDVRRSNLPPLKLQGAMMRGDSIVPPCTTSTSATSSTASRPTTQVSGPCIGTSTDGLAV</sequence>
<comment type="caution">
    <text evidence="3">The sequence shown here is derived from an EMBL/GenBank/DDBJ whole genome shotgun (WGS) entry which is preliminary data.</text>
</comment>
<evidence type="ECO:0000256" key="1">
    <source>
        <dbReference type="SAM" id="MobiDB-lite"/>
    </source>
</evidence>
<feature type="region of interest" description="Disordered" evidence="1">
    <location>
        <begin position="174"/>
        <end position="211"/>
    </location>
</feature>
<keyword evidence="4" id="KW-1185">Reference proteome</keyword>
<gene>
    <name evidence="3" type="primary">FET3_8</name>
    <name evidence="3" type="ORF">PHYPSEUDO_014142</name>
</gene>
<accession>A0A8T1V4I6</accession>